<accession>A0A1A9UD30</accession>
<evidence type="ECO:0000313" key="1">
    <source>
        <dbReference type="EnsemblMetazoa" id="GAUT000424-PA"/>
    </source>
</evidence>
<sequence>MEFNLRTTWLYVDRADTAVHLGVCVKTNLTCGKNYVNSATTKTYAKLLTQHQTHNITLLDISFARYCKIDCKEMTHGEQQGIMIKKSPLYPHDFPKKWIMREMTFENVARRDLSTMKFNLCMKFQIK</sequence>
<dbReference type="Proteomes" id="UP000078200">
    <property type="component" value="Unassembled WGS sequence"/>
</dbReference>
<name>A0A1A9UD30_GLOAU</name>
<keyword evidence="2" id="KW-1185">Reference proteome</keyword>
<proteinExistence type="predicted"/>
<protein>
    <submittedName>
        <fullName evidence="1">Uncharacterized protein</fullName>
    </submittedName>
</protein>
<evidence type="ECO:0000313" key="2">
    <source>
        <dbReference type="Proteomes" id="UP000078200"/>
    </source>
</evidence>
<dbReference type="AlphaFoldDB" id="A0A1A9UD30"/>
<organism evidence="1 2">
    <name type="scientific">Glossina austeni</name>
    <name type="common">Savannah tsetse fly</name>
    <dbReference type="NCBI Taxonomy" id="7395"/>
    <lineage>
        <taxon>Eukaryota</taxon>
        <taxon>Metazoa</taxon>
        <taxon>Ecdysozoa</taxon>
        <taxon>Arthropoda</taxon>
        <taxon>Hexapoda</taxon>
        <taxon>Insecta</taxon>
        <taxon>Pterygota</taxon>
        <taxon>Neoptera</taxon>
        <taxon>Endopterygota</taxon>
        <taxon>Diptera</taxon>
        <taxon>Brachycera</taxon>
        <taxon>Muscomorpha</taxon>
        <taxon>Hippoboscoidea</taxon>
        <taxon>Glossinidae</taxon>
        <taxon>Glossina</taxon>
    </lineage>
</organism>
<dbReference type="EnsemblMetazoa" id="GAUT000424-RA">
    <property type="protein sequence ID" value="GAUT000424-PA"/>
    <property type="gene ID" value="GAUT000424"/>
</dbReference>
<reference evidence="1" key="1">
    <citation type="submission" date="2020-05" db="UniProtKB">
        <authorList>
            <consortium name="EnsemblMetazoa"/>
        </authorList>
    </citation>
    <scope>IDENTIFICATION</scope>
    <source>
        <strain evidence="1">TTRI</strain>
    </source>
</reference>
<dbReference type="VEuPathDB" id="VectorBase:GAUT000424"/>